<reference evidence="1" key="1">
    <citation type="submission" date="2020-12" db="EMBL/GenBank/DDBJ databases">
        <title>Metabolic potential, ecology and presence of endohyphal bacteria is reflected in genomic diversity of Mucoromycotina.</title>
        <authorList>
            <person name="Muszewska A."/>
            <person name="Okrasinska A."/>
            <person name="Steczkiewicz K."/>
            <person name="Drgas O."/>
            <person name="Orlowska M."/>
            <person name="Perlinska-Lenart U."/>
            <person name="Aleksandrzak-Piekarczyk T."/>
            <person name="Szatraj K."/>
            <person name="Zielenkiewicz U."/>
            <person name="Pilsyk S."/>
            <person name="Malc E."/>
            <person name="Mieczkowski P."/>
            <person name="Kruszewska J.S."/>
            <person name="Biernat P."/>
            <person name="Pawlowska J."/>
        </authorList>
    </citation>
    <scope>NUCLEOTIDE SEQUENCE</scope>
    <source>
        <strain evidence="1">CBS 226.32</strain>
    </source>
</reference>
<organism evidence="1 2">
    <name type="scientific">Mucor plumbeus</name>
    <dbReference type="NCBI Taxonomy" id="97098"/>
    <lineage>
        <taxon>Eukaryota</taxon>
        <taxon>Fungi</taxon>
        <taxon>Fungi incertae sedis</taxon>
        <taxon>Mucoromycota</taxon>
        <taxon>Mucoromycotina</taxon>
        <taxon>Mucoromycetes</taxon>
        <taxon>Mucorales</taxon>
        <taxon>Mucorineae</taxon>
        <taxon>Mucoraceae</taxon>
        <taxon>Mucor</taxon>
    </lineage>
</organism>
<evidence type="ECO:0000313" key="1">
    <source>
        <dbReference type="EMBL" id="KAG2199777.1"/>
    </source>
</evidence>
<dbReference type="Proteomes" id="UP000650833">
    <property type="component" value="Unassembled WGS sequence"/>
</dbReference>
<name>A0A8H7UZE0_9FUNG</name>
<gene>
    <name evidence="1" type="ORF">INT46_003745</name>
</gene>
<proteinExistence type="predicted"/>
<dbReference type="EMBL" id="JAEPRC010000338">
    <property type="protein sequence ID" value="KAG2199777.1"/>
    <property type="molecule type" value="Genomic_DNA"/>
</dbReference>
<evidence type="ECO:0000313" key="2">
    <source>
        <dbReference type="Proteomes" id="UP000650833"/>
    </source>
</evidence>
<comment type="caution">
    <text evidence="1">The sequence shown here is derived from an EMBL/GenBank/DDBJ whole genome shotgun (WGS) entry which is preliminary data.</text>
</comment>
<dbReference type="AlphaFoldDB" id="A0A8H7UZE0"/>
<sequence length="407" mass="44674">MANGRRVLDEATNAVSQRLILRLKRPSKTLSGASLSASAPTTPIAAVSPTTATASAAASSSSSTPAAPASFAASSAAVALSSVEDKLNSYISKCIPEGQKHGFDLQTQVHEVLASRKIILSRKGQQCKKLIEQVDVDSLLKNTRSDALNTKIELATLLRDLNETIDRRAMKIQLDQLLYTEDGVIIEIFSNLAQKLPNQERLSHVGEMELIMNFLYPILSPICHCPDKNKLLVWLNRQGENTSVLQPDAIMMATPQKTSGITLGYVEVKPNNPMSNTELAFVDLVRLGTFGRSLMLRKSNRKAIVIQCIGYTIVFYLLLEQNGITIMADILKINIPKNITEIGDLLQKVDVLKRIISAGTNRPHQGRPQAQGIGDGVMFWAAYLATDLAIVLQLLIERLIQISMWEF</sequence>
<keyword evidence="2" id="KW-1185">Reference proteome</keyword>
<protein>
    <submittedName>
        <fullName evidence="1">Uncharacterized protein</fullName>
    </submittedName>
</protein>
<dbReference type="OrthoDB" id="2266852at2759"/>
<accession>A0A8H7UZE0</accession>